<feature type="region of interest" description="Disordered" evidence="1">
    <location>
        <begin position="354"/>
        <end position="381"/>
    </location>
</feature>
<dbReference type="STRING" id="1447875.A0A2B7YCX0"/>
<dbReference type="GO" id="GO:0005739">
    <property type="term" value="C:mitochondrion"/>
    <property type="evidence" value="ECO:0007669"/>
    <property type="project" value="UniProtKB-SubCell"/>
</dbReference>
<accession>A0A2B7YCX0</accession>
<dbReference type="InterPro" id="IPR051035">
    <property type="entry name" value="Mito_inheritance_9"/>
</dbReference>
<keyword evidence="3" id="KW-1185">Reference proteome</keyword>
<proteinExistence type="predicted"/>
<dbReference type="OrthoDB" id="10003767at2759"/>
<sequence>MKQIYCAVTRSSRLSTGVFFASNCRWLSLRTSALRNFHLVPIVQASQADSHPNRGLFSYTSGRFIYDEKLRFQERYVEFDIPALKEAVAEHASGHGPVVTFTKFSEGGFNRIFLATLEDGFRVIVKIPYHITVPKYYATASEAATLSFLKLNAYLFLRFTAGLGLDNKWFNMTKKQQLIVVTGVVDIEKKLFGIPFGSTGSLYFKKDIPPSMQSDLYFSGTPDPDGDFDMFCLGPIADYMSCCYKRTEWIEKYGKPLGKDFPYNVLFPGVISQDEYSRLLPNDPQNSGNQPTLRHPGKRDTDRILFKEIEQYYSKEDLTPPNIFINPDTFTITSIIDWQHTTITPLLLVAGEPRLFQNPDSEPPPTLDPPQPPEGYDSLEPAMRSQVDELLRRRRLYYLYRIFNGARNKLHLSACSDRLLSPRQHLVEHAGRQCSGNVMTLRGALLRMCEYWPLLSAAEGRSVWLVFQRRK</sequence>
<evidence type="ECO:0000313" key="2">
    <source>
        <dbReference type="EMBL" id="PGH19040.1"/>
    </source>
</evidence>
<feature type="region of interest" description="Disordered" evidence="1">
    <location>
        <begin position="277"/>
        <end position="300"/>
    </location>
</feature>
<dbReference type="PANTHER" id="PTHR36091">
    <property type="entry name" value="ALTERED INHERITANCE OF MITOCHONDRIA PROTEIN 9, MITOCHONDRIAL"/>
    <property type="match status" value="1"/>
</dbReference>
<dbReference type="PANTHER" id="PTHR36091:SF2">
    <property type="entry name" value="AMINOGLYCOSIDE PHOSPHOTRANSFERASE DOMAIN-CONTAINING PROTEIN"/>
    <property type="match status" value="1"/>
</dbReference>
<evidence type="ECO:0008006" key="4">
    <source>
        <dbReference type="Google" id="ProtNLM"/>
    </source>
</evidence>
<evidence type="ECO:0000256" key="1">
    <source>
        <dbReference type="SAM" id="MobiDB-lite"/>
    </source>
</evidence>
<feature type="compositionally biased region" description="Pro residues" evidence="1">
    <location>
        <begin position="361"/>
        <end position="373"/>
    </location>
</feature>
<dbReference type="AlphaFoldDB" id="A0A2B7YCX0"/>
<feature type="compositionally biased region" description="Polar residues" evidence="1">
    <location>
        <begin position="283"/>
        <end position="292"/>
    </location>
</feature>
<dbReference type="SUPFAM" id="SSF56112">
    <property type="entry name" value="Protein kinase-like (PK-like)"/>
    <property type="match status" value="1"/>
</dbReference>
<dbReference type="InterPro" id="IPR011009">
    <property type="entry name" value="Kinase-like_dom_sf"/>
</dbReference>
<name>A0A2B7YCX0_9EURO</name>
<dbReference type="EMBL" id="PDNB01000001">
    <property type="protein sequence ID" value="PGH19040.1"/>
    <property type="molecule type" value="Genomic_DNA"/>
</dbReference>
<organism evidence="2 3">
    <name type="scientific">Helicocarpus griseus UAMH5409</name>
    <dbReference type="NCBI Taxonomy" id="1447875"/>
    <lineage>
        <taxon>Eukaryota</taxon>
        <taxon>Fungi</taxon>
        <taxon>Dikarya</taxon>
        <taxon>Ascomycota</taxon>
        <taxon>Pezizomycotina</taxon>
        <taxon>Eurotiomycetes</taxon>
        <taxon>Eurotiomycetidae</taxon>
        <taxon>Onygenales</taxon>
        <taxon>Ajellomycetaceae</taxon>
        <taxon>Helicocarpus</taxon>
    </lineage>
</organism>
<comment type="caution">
    <text evidence="2">The sequence shown here is derived from an EMBL/GenBank/DDBJ whole genome shotgun (WGS) entry which is preliminary data.</text>
</comment>
<reference evidence="2 3" key="1">
    <citation type="submission" date="2017-10" db="EMBL/GenBank/DDBJ databases">
        <title>Comparative genomics in systemic dimorphic fungi from Ajellomycetaceae.</title>
        <authorList>
            <person name="Munoz J.F."/>
            <person name="Mcewen J.G."/>
            <person name="Clay O.K."/>
            <person name="Cuomo C.A."/>
        </authorList>
    </citation>
    <scope>NUCLEOTIDE SEQUENCE [LARGE SCALE GENOMIC DNA]</scope>
    <source>
        <strain evidence="2 3">UAMH5409</strain>
    </source>
</reference>
<dbReference type="Proteomes" id="UP000223968">
    <property type="component" value="Unassembled WGS sequence"/>
</dbReference>
<evidence type="ECO:0000313" key="3">
    <source>
        <dbReference type="Proteomes" id="UP000223968"/>
    </source>
</evidence>
<protein>
    <recommendedName>
        <fullName evidence="4">Aminoglycoside phosphotransferase domain-containing protein</fullName>
    </recommendedName>
</protein>
<gene>
    <name evidence="2" type="ORF">AJ79_00074</name>
</gene>